<gene>
    <name evidence="2" type="ORF">HYQ45_018941</name>
</gene>
<proteinExistence type="predicted"/>
<organism evidence="2 3">
    <name type="scientific">Verticillium longisporum</name>
    <name type="common">Verticillium dahliae var. longisporum</name>
    <dbReference type="NCBI Taxonomy" id="100787"/>
    <lineage>
        <taxon>Eukaryota</taxon>
        <taxon>Fungi</taxon>
        <taxon>Dikarya</taxon>
        <taxon>Ascomycota</taxon>
        <taxon>Pezizomycotina</taxon>
        <taxon>Sordariomycetes</taxon>
        <taxon>Hypocreomycetidae</taxon>
        <taxon>Glomerellales</taxon>
        <taxon>Plectosphaerellaceae</taxon>
        <taxon>Verticillium</taxon>
    </lineage>
</organism>
<dbReference type="EMBL" id="JAEMWZ010000221">
    <property type="protein sequence ID" value="KAG7130829.1"/>
    <property type="molecule type" value="Genomic_DNA"/>
</dbReference>
<feature type="region of interest" description="Disordered" evidence="1">
    <location>
        <begin position="28"/>
        <end position="117"/>
    </location>
</feature>
<evidence type="ECO:0000256" key="1">
    <source>
        <dbReference type="SAM" id="MobiDB-lite"/>
    </source>
</evidence>
<feature type="compositionally biased region" description="Polar residues" evidence="1">
    <location>
        <begin position="58"/>
        <end position="74"/>
    </location>
</feature>
<reference evidence="2" key="1">
    <citation type="journal article" date="2021" name="Mol. Plant Pathol.">
        <title>A 20-kb lineage-specific genomic region tames virulence in pathogenic amphidiploid Verticillium longisporum.</title>
        <authorList>
            <person name="Harting R."/>
            <person name="Starke J."/>
            <person name="Kusch H."/>
            <person name="Poggeler S."/>
            <person name="Maurus I."/>
            <person name="Schluter R."/>
            <person name="Landesfeind M."/>
            <person name="Bulla I."/>
            <person name="Nowrousian M."/>
            <person name="de Jonge R."/>
            <person name="Stahlhut G."/>
            <person name="Hoff K.J."/>
            <person name="Asshauer K.P."/>
            <person name="Thurmer A."/>
            <person name="Stanke M."/>
            <person name="Daniel R."/>
            <person name="Morgenstern B."/>
            <person name="Thomma B.P.H.J."/>
            <person name="Kronstad J.W."/>
            <person name="Braus-Stromeyer S.A."/>
            <person name="Braus G.H."/>
        </authorList>
    </citation>
    <scope>NUCLEOTIDE SEQUENCE</scope>
    <source>
        <strain evidence="2">Vl32</strain>
    </source>
</reference>
<protein>
    <submittedName>
        <fullName evidence="2">Uncharacterized protein</fullName>
    </submittedName>
</protein>
<feature type="compositionally biased region" description="Low complexity" evidence="1">
    <location>
        <begin position="85"/>
        <end position="95"/>
    </location>
</feature>
<sequence length="189" mass="20197">MPHPTPEKPLPEPPRSRGVRLQARLASILSRFTKPKPNPASNADGAPQPPANDGPSHPLQTTLYPPDPKQTSSGRKLARSDAARRASAFDAAMSSLRRRGRKTSDVRPGYFDAGGDGRAVPAAESADGLEMNVAGSAIPSILEEPEPEAEIATRNVYILLSTIFIPRDPVQATARSPHTVPSIQIEITD</sequence>
<comment type="caution">
    <text evidence="2">The sequence shown here is derived from an EMBL/GenBank/DDBJ whole genome shotgun (WGS) entry which is preliminary data.</text>
</comment>
<evidence type="ECO:0000313" key="2">
    <source>
        <dbReference type="EMBL" id="KAG7130829.1"/>
    </source>
</evidence>
<dbReference type="AlphaFoldDB" id="A0A8I3AM78"/>
<dbReference type="Proteomes" id="UP000689129">
    <property type="component" value="Unassembled WGS sequence"/>
</dbReference>
<accession>A0A8I3AM78</accession>
<name>A0A8I3AM78_VERLO</name>
<evidence type="ECO:0000313" key="3">
    <source>
        <dbReference type="Proteomes" id="UP000689129"/>
    </source>
</evidence>